<evidence type="ECO:0000313" key="9">
    <source>
        <dbReference type="EMBL" id="CDW83486.1"/>
    </source>
</evidence>
<dbReference type="InterPro" id="IPR037817">
    <property type="entry name" value="TAF7"/>
</dbReference>
<feature type="compositionally biased region" description="Polar residues" evidence="7">
    <location>
        <begin position="196"/>
        <end position="212"/>
    </location>
</feature>
<dbReference type="GO" id="GO:0003743">
    <property type="term" value="F:translation initiation factor activity"/>
    <property type="evidence" value="ECO:0007669"/>
    <property type="project" value="UniProtKB-KW"/>
</dbReference>
<evidence type="ECO:0000256" key="6">
    <source>
        <dbReference type="SAM" id="Coils"/>
    </source>
</evidence>
<keyword evidence="4" id="KW-0804">Transcription</keyword>
<feature type="domain" description="TAFII55 protein conserved region" evidence="8">
    <location>
        <begin position="1"/>
        <end position="148"/>
    </location>
</feature>
<organism evidence="9 10">
    <name type="scientific">Stylonychia lemnae</name>
    <name type="common">Ciliate</name>
    <dbReference type="NCBI Taxonomy" id="5949"/>
    <lineage>
        <taxon>Eukaryota</taxon>
        <taxon>Sar</taxon>
        <taxon>Alveolata</taxon>
        <taxon>Ciliophora</taxon>
        <taxon>Intramacronucleata</taxon>
        <taxon>Spirotrichea</taxon>
        <taxon>Stichotrichia</taxon>
        <taxon>Sporadotrichida</taxon>
        <taxon>Oxytrichidae</taxon>
        <taxon>Stylonychinae</taxon>
        <taxon>Stylonychia</taxon>
    </lineage>
</organism>
<evidence type="ECO:0000256" key="7">
    <source>
        <dbReference type="SAM" id="MobiDB-lite"/>
    </source>
</evidence>
<evidence type="ECO:0000256" key="3">
    <source>
        <dbReference type="ARBA" id="ARBA00023015"/>
    </source>
</evidence>
<dbReference type="AlphaFoldDB" id="A0A078ANI5"/>
<evidence type="ECO:0000313" key="10">
    <source>
        <dbReference type="Proteomes" id="UP000039865"/>
    </source>
</evidence>
<evidence type="ECO:0000256" key="4">
    <source>
        <dbReference type="ARBA" id="ARBA00023163"/>
    </source>
</evidence>
<evidence type="ECO:0000256" key="5">
    <source>
        <dbReference type="ARBA" id="ARBA00023242"/>
    </source>
</evidence>
<dbReference type="OrthoDB" id="438630at2759"/>
<dbReference type="InParanoid" id="A0A078ANI5"/>
<feature type="coiled-coil region" evidence="6">
    <location>
        <begin position="338"/>
        <end position="365"/>
    </location>
</feature>
<evidence type="ECO:0000256" key="2">
    <source>
        <dbReference type="ARBA" id="ARBA00009368"/>
    </source>
</evidence>
<dbReference type="SMART" id="SM01370">
    <property type="entry name" value="TAFII55_N"/>
    <property type="match status" value="1"/>
</dbReference>
<reference evidence="9 10" key="1">
    <citation type="submission" date="2014-06" db="EMBL/GenBank/DDBJ databases">
        <authorList>
            <person name="Swart Estienne"/>
        </authorList>
    </citation>
    <scope>NUCLEOTIDE SEQUENCE [LARGE SCALE GENOMIC DNA]</scope>
    <source>
        <strain evidence="9 10">130c</strain>
    </source>
</reference>
<name>A0A078ANI5_STYLE</name>
<comment type="subcellular location">
    <subcellularLocation>
        <location evidence="1">Nucleus</location>
    </subcellularLocation>
</comment>
<comment type="similarity">
    <text evidence="2">Belongs to the TAF7 family.</text>
</comment>
<dbReference type="EMBL" id="CCKQ01011888">
    <property type="protein sequence ID" value="CDW83486.1"/>
    <property type="molecule type" value="Genomic_DNA"/>
</dbReference>
<keyword evidence="9" id="KW-0648">Protein biosynthesis</keyword>
<evidence type="ECO:0000259" key="8">
    <source>
        <dbReference type="SMART" id="SM01370"/>
    </source>
</evidence>
<gene>
    <name evidence="9" type="primary">Contig8045.g8581</name>
    <name evidence="9" type="ORF">STYLEM_12534</name>
</gene>
<dbReference type="PANTHER" id="PTHR12228:SF0">
    <property type="entry name" value="TATA-BOX BINDING PROTEIN ASSOCIATED FACTOR 7"/>
    <property type="match status" value="1"/>
</dbReference>
<dbReference type="PANTHER" id="PTHR12228">
    <property type="entry name" value="TRANSCRIPTION INITIATION FACTOR TFIID 55 KD SUBUNIT-RELATED"/>
    <property type="match status" value="1"/>
</dbReference>
<keyword evidence="9" id="KW-0396">Initiation factor</keyword>
<sequence>MDNKIFLSSLCDLPNIIEGQKTLDFRTFYKSVDVAQILFVHNKVIEDIQTKSPEELVRIAEDYNPVLEDQEFLNSLYRKGETKKMVEEQKGKGEKIHYECLKFRHGLAPVAKNIRNIRHKKEPNEDQEEVHAVEKILKDIIDYGFADNVEEELLVFNDDGDLVKVEKVDNKERRKEALSGNQITLNALYSSTLRSQGNYQDGQSSMYSGQQDQFDDATSYRQDTEYNETGYDYDQQSEIQQQSNFPSIQIPIQTNQQYSNQPIVINTGVTSNHQSSTSGPITLSFSNININQPQQTQIQQQQHQIQQQQDLYQQPTQIDTQMTNNLPINTPLYSNEDYSAMKRDLREIKKLIKSTKQNIEEANAQGKDVGELRQYYRTIIAKKREVKTQKKIAKRQLRQDQNVAMQM</sequence>
<dbReference type="GO" id="GO:0016251">
    <property type="term" value="F:RNA polymerase II general transcription initiation factor activity"/>
    <property type="evidence" value="ECO:0007669"/>
    <property type="project" value="TreeGrafter"/>
</dbReference>
<evidence type="ECO:0000256" key="1">
    <source>
        <dbReference type="ARBA" id="ARBA00004123"/>
    </source>
</evidence>
<dbReference type="Proteomes" id="UP000039865">
    <property type="component" value="Unassembled WGS sequence"/>
</dbReference>
<accession>A0A078ANI5</accession>
<keyword evidence="3" id="KW-0805">Transcription regulation</keyword>
<proteinExistence type="inferred from homology"/>
<dbReference type="InterPro" id="IPR006751">
    <property type="entry name" value="TAFII55_prot_cons_reg"/>
</dbReference>
<dbReference type="Pfam" id="PF04658">
    <property type="entry name" value="TAFII55_N"/>
    <property type="match status" value="1"/>
</dbReference>
<keyword evidence="5" id="KW-0539">Nucleus</keyword>
<protein>
    <submittedName>
        <fullName evidence="9">Transcription initiation factor tfiid subunit 7-like</fullName>
    </submittedName>
</protein>
<keyword evidence="6" id="KW-0175">Coiled coil</keyword>
<keyword evidence="10" id="KW-1185">Reference proteome</keyword>
<feature type="region of interest" description="Disordered" evidence="7">
    <location>
        <begin position="196"/>
        <end position="216"/>
    </location>
</feature>
<dbReference type="GO" id="GO:0005669">
    <property type="term" value="C:transcription factor TFIID complex"/>
    <property type="evidence" value="ECO:0007669"/>
    <property type="project" value="InterPro"/>
</dbReference>
<dbReference type="GO" id="GO:0051123">
    <property type="term" value="P:RNA polymerase II preinitiation complex assembly"/>
    <property type="evidence" value="ECO:0007669"/>
    <property type="project" value="TreeGrafter"/>
</dbReference>